<feature type="transmembrane region" description="Helical" evidence="1">
    <location>
        <begin position="229"/>
        <end position="250"/>
    </location>
</feature>
<evidence type="ECO:0000313" key="3">
    <source>
        <dbReference type="Proteomes" id="UP000199705"/>
    </source>
</evidence>
<dbReference type="AlphaFoldDB" id="A0A1G8E2U1"/>
<reference evidence="3" key="1">
    <citation type="submission" date="2016-10" db="EMBL/GenBank/DDBJ databases">
        <authorList>
            <person name="Varghese N."/>
            <person name="Submissions S."/>
        </authorList>
    </citation>
    <scope>NUCLEOTIDE SEQUENCE [LARGE SCALE GENOMIC DNA]</scope>
    <source>
        <strain evidence="3">Gh-67</strain>
    </source>
</reference>
<evidence type="ECO:0000256" key="1">
    <source>
        <dbReference type="SAM" id="Phobius"/>
    </source>
</evidence>
<evidence type="ECO:0000313" key="2">
    <source>
        <dbReference type="EMBL" id="SDH64020.1"/>
    </source>
</evidence>
<dbReference type="Proteomes" id="UP000199705">
    <property type="component" value="Unassembled WGS sequence"/>
</dbReference>
<keyword evidence="1" id="KW-1133">Transmembrane helix</keyword>
<gene>
    <name evidence="2" type="ORF">SAMN05192573_11194</name>
</gene>
<sequence>MLILSQSYNLLLEVFYWGLQWELITKAEAVKWADDIIITTEDIPDYFFIELSMSKSITEAKVLIKDKISISNAPIIGNVLLGLIYHKLNSNNIGLQKACEVMDRIALNDTMAGDKMGSLYQFSDELQEAFRPEHYDYLRIEILEFLSIYKDFALDNYDMWPSINDQIETLIFNIAQQRIEQNETFKQAQNPINFIHQFTIKMALYILILGAEIVILSKVDLTYKFSNDLYAISLIIFAIAMCYPVVWVIYRALAKLFRL</sequence>
<protein>
    <submittedName>
        <fullName evidence="2">Uncharacterized protein</fullName>
    </submittedName>
</protein>
<organism evidence="2 3">
    <name type="scientific">Mucilaginibacter gossypii</name>
    <dbReference type="NCBI Taxonomy" id="551996"/>
    <lineage>
        <taxon>Bacteria</taxon>
        <taxon>Pseudomonadati</taxon>
        <taxon>Bacteroidota</taxon>
        <taxon>Sphingobacteriia</taxon>
        <taxon>Sphingobacteriales</taxon>
        <taxon>Sphingobacteriaceae</taxon>
        <taxon>Mucilaginibacter</taxon>
    </lineage>
</organism>
<feature type="transmembrane region" description="Helical" evidence="1">
    <location>
        <begin position="198"/>
        <end position="217"/>
    </location>
</feature>
<proteinExistence type="predicted"/>
<dbReference type="EMBL" id="FNCG01000011">
    <property type="protein sequence ID" value="SDH64020.1"/>
    <property type="molecule type" value="Genomic_DNA"/>
</dbReference>
<keyword evidence="1" id="KW-0812">Transmembrane</keyword>
<keyword evidence="1" id="KW-0472">Membrane</keyword>
<dbReference type="STRING" id="551996.SAMN05192573_11194"/>
<name>A0A1G8E2U1_9SPHI</name>
<dbReference type="RefSeq" id="WP_143020822.1">
    <property type="nucleotide sequence ID" value="NZ_FNCG01000011.1"/>
</dbReference>
<accession>A0A1G8E2U1</accession>
<keyword evidence="3" id="KW-1185">Reference proteome</keyword>